<keyword evidence="1" id="KW-0812">Transmembrane</keyword>
<dbReference type="PANTHER" id="PTHR40940:SF1">
    <property type="entry name" value="PROTEIN BATD"/>
    <property type="match status" value="1"/>
</dbReference>
<gene>
    <name evidence="2" type="ORF">GNP77_07335</name>
</gene>
<evidence type="ECO:0000256" key="1">
    <source>
        <dbReference type="SAM" id="Phobius"/>
    </source>
</evidence>
<evidence type="ECO:0008006" key="4">
    <source>
        <dbReference type="Google" id="ProtNLM"/>
    </source>
</evidence>
<evidence type="ECO:0000313" key="3">
    <source>
        <dbReference type="Proteomes" id="UP000435323"/>
    </source>
</evidence>
<dbReference type="AlphaFoldDB" id="A0A6N3Z238"/>
<name>A0A6N3Z238_ALIFS</name>
<dbReference type="PANTHER" id="PTHR40940">
    <property type="entry name" value="PROTEIN BATD-RELATED"/>
    <property type="match status" value="1"/>
</dbReference>
<dbReference type="Pfam" id="PF13584">
    <property type="entry name" value="BatD"/>
    <property type="match status" value="1"/>
</dbReference>
<dbReference type="EMBL" id="WOBO01000005">
    <property type="protein sequence ID" value="MUK45194.1"/>
    <property type="molecule type" value="Genomic_DNA"/>
</dbReference>
<reference evidence="2 3" key="1">
    <citation type="submission" date="2019-11" db="EMBL/GenBank/DDBJ databases">
        <title>Using colonization assays and comparative genomics to discover symbiosis behaviors and factors in Vibrio fischeri.</title>
        <authorList>
            <person name="Bongrand C."/>
            <person name="Moriano-Gutierrez S."/>
            <person name="Arevalo P."/>
            <person name="Mcfall-Ngai M."/>
            <person name="Visick K."/>
            <person name="Polz M.F."/>
            <person name="Ruby E.G."/>
        </authorList>
    </citation>
    <scope>NUCLEOTIDE SEQUENCE [LARGE SCALE GENOMIC DNA]</scope>
    <source>
        <strain evidence="3">emors.3.2</strain>
    </source>
</reference>
<comment type="caution">
    <text evidence="2">The sequence shown here is derived from an EMBL/GenBank/DDBJ whole genome shotgun (WGS) entry which is preliminary data.</text>
</comment>
<accession>A0A6N3Z238</accession>
<dbReference type="Proteomes" id="UP000435323">
    <property type="component" value="Unassembled WGS sequence"/>
</dbReference>
<feature type="transmembrane region" description="Helical" evidence="1">
    <location>
        <begin position="429"/>
        <end position="449"/>
    </location>
</feature>
<organism evidence="2 3">
    <name type="scientific">Aliivibrio fischeri</name>
    <name type="common">Vibrio fischeri</name>
    <dbReference type="NCBI Taxonomy" id="668"/>
    <lineage>
        <taxon>Bacteria</taxon>
        <taxon>Pseudomonadati</taxon>
        <taxon>Pseudomonadota</taxon>
        <taxon>Gammaproteobacteria</taxon>
        <taxon>Vibrionales</taxon>
        <taxon>Vibrionaceae</taxon>
        <taxon>Aliivibrio</taxon>
    </lineage>
</organism>
<keyword evidence="1" id="KW-0472">Membrane</keyword>
<evidence type="ECO:0000313" key="2">
    <source>
        <dbReference type="EMBL" id="MUK45194.1"/>
    </source>
</evidence>
<keyword evidence="1" id="KW-1133">Transmembrane helix</keyword>
<proteinExistence type="predicted"/>
<sequence length="557" mass="61590">MVIPMKRHLNYQSSIMKTSLMKKILLLLTLTISGISYANAQAIATVSKNNITENEVIQLMVSVDKSADQSKFDISQLGPDFRSGQVSFGSSRSLVNGDYSVQSQWTVSIAPTKMGILTIPSMEVAGEQTNPINIRVNKDATAPKSSDIIKVSGELSKNELYEGETAQFNAKIAIFADIRRLKDPNIITPKGNGVEFSPIGESKQYQTVIDGLQATVVEQVFSLSANKAGKLTFDGLAFTGGLIQTDRYGRSTKLIPLNINPKQYSINVLTKPSDYKGTWLPTSDLKLGQQWLVDDKPLTNTEVEAGTAITRQITLMMADVPPEKLPSIDISYPKSVRMYDEKPTIGKDSQGNSVMTIKQVIIPHTSGQVELPAVSIQWWNSKTHKAEVAKLDSLMLTVTANSQNSEQMIEQQTNEQLKTVIKREVDHGIWPYTTLGFAILWLLTLIAWYKARNSVSKETLTVTSNHAISNSDISVLITALKSDNTILAHQIIQDHADDWKAKGIDTDKVKVLIEKLSHAKYSNNSENPDKERLIKEITQQLKVSKKSKSSPTELEAL</sequence>
<dbReference type="InterPro" id="IPR025738">
    <property type="entry name" value="BatD"/>
</dbReference>
<protein>
    <recommendedName>
        <fullName evidence="4">Protein BatD</fullName>
    </recommendedName>
</protein>